<feature type="non-terminal residue" evidence="3">
    <location>
        <position position="238"/>
    </location>
</feature>
<gene>
    <name evidence="3" type="ORF">CUNI_LOCUS16402</name>
</gene>
<comment type="similarity">
    <text evidence="2">Belongs to the short-chain dehydrogenases/reductases (SDR) family.</text>
</comment>
<evidence type="ECO:0000313" key="3">
    <source>
        <dbReference type="EMBL" id="CAG5130844.1"/>
    </source>
</evidence>
<keyword evidence="4" id="KW-1185">Reference proteome</keyword>
<dbReference type="InterPro" id="IPR020904">
    <property type="entry name" value="Sc_DH/Rdtase_CS"/>
</dbReference>
<dbReference type="AlphaFoldDB" id="A0A8S3ZMI6"/>
<dbReference type="PRINTS" id="PR00081">
    <property type="entry name" value="GDHRDH"/>
</dbReference>
<dbReference type="GO" id="GO:0016491">
    <property type="term" value="F:oxidoreductase activity"/>
    <property type="evidence" value="ECO:0007669"/>
    <property type="project" value="UniProtKB-KW"/>
</dbReference>
<reference evidence="3" key="1">
    <citation type="submission" date="2021-04" db="EMBL/GenBank/DDBJ databases">
        <authorList>
            <consortium name="Molecular Ecology Group"/>
        </authorList>
    </citation>
    <scope>NUCLEOTIDE SEQUENCE</scope>
</reference>
<dbReference type="SUPFAM" id="SSF51735">
    <property type="entry name" value="NAD(P)-binding Rossmann-fold domains"/>
    <property type="match status" value="1"/>
</dbReference>
<organism evidence="3 4">
    <name type="scientific">Candidula unifasciata</name>
    <dbReference type="NCBI Taxonomy" id="100452"/>
    <lineage>
        <taxon>Eukaryota</taxon>
        <taxon>Metazoa</taxon>
        <taxon>Spiralia</taxon>
        <taxon>Lophotrochozoa</taxon>
        <taxon>Mollusca</taxon>
        <taxon>Gastropoda</taxon>
        <taxon>Heterobranchia</taxon>
        <taxon>Euthyneura</taxon>
        <taxon>Panpulmonata</taxon>
        <taxon>Eupulmonata</taxon>
        <taxon>Stylommatophora</taxon>
        <taxon>Helicina</taxon>
        <taxon>Helicoidea</taxon>
        <taxon>Geomitridae</taxon>
        <taxon>Candidula</taxon>
    </lineage>
</organism>
<accession>A0A8S3ZMI6</accession>
<evidence type="ECO:0000313" key="4">
    <source>
        <dbReference type="Proteomes" id="UP000678393"/>
    </source>
</evidence>
<dbReference type="Proteomes" id="UP000678393">
    <property type="component" value="Unassembled WGS sequence"/>
</dbReference>
<comment type="caution">
    <text evidence="3">The sequence shown here is derived from an EMBL/GenBank/DDBJ whole genome shotgun (WGS) entry which is preliminary data.</text>
</comment>
<keyword evidence="1" id="KW-0560">Oxidoreductase</keyword>
<evidence type="ECO:0000256" key="2">
    <source>
        <dbReference type="RuleBase" id="RU000363"/>
    </source>
</evidence>
<dbReference type="FunFam" id="3.40.50.720:FF:000084">
    <property type="entry name" value="Short-chain dehydrogenase reductase"/>
    <property type="match status" value="1"/>
</dbReference>
<dbReference type="PANTHER" id="PTHR43975">
    <property type="entry name" value="ZGC:101858"/>
    <property type="match status" value="1"/>
</dbReference>
<sequence>MASNFNDKVAIVTGSSSGIGEAIAVAFASRGANVTLCGRDAQRLKSVFDKVVEISGGHQSRFLTVEGDVNDAAVRKEIIDKTVEKFGRLDILVPNAGQAGILGSISNATEETYDAVMNTNLKSVFFLIQQAIAHLEKSKGTIVIISSNVTSMVMPFGAVYSMSKVALDHLTRCLAVDLGQKGIRVNGVNPGYIPTRIFPSWSVRFLTSLKATTTTTTTTTTTKRLSRIFRCHFYTDLL</sequence>
<evidence type="ECO:0000256" key="1">
    <source>
        <dbReference type="ARBA" id="ARBA00023002"/>
    </source>
</evidence>
<dbReference type="InterPro" id="IPR002347">
    <property type="entry name" value="SDR_fam"/>
</dbReference>
<dbReference type="PRINTS" id="PR00080">
    <property type="entry name" value="SDRFAMILY"/>
</dbReference>
<name>A0A8S3ZMI6_9EUPU</name>
<proteinExistence type="inferred from homology"/>
<dbReference type="Gene3D" id="3.40.50.720">
    <property type="entry name" value="NAD(P)-binding Rossmann-like Domain"/>
    <property type="match status" value="1"/>
</dbReference>
<dbReference type="PROSITE" id="PS00061">
    <property type="entry name" value="ADH_SHORT"/>
    <property type="match status" value="1"/>
</dbReference>
<dbReference type="Pfam" id="PF00106">
    <property type="entry name" value="adh_short"/>
    <property type="match status" value="1"/>
</dbReference>
<dbReference type="InterPro" id="IPR036291">
    <property type="entry name" value="NAD(P)-bd_dom_sf"/>
</dbReference>
<dbReference type="EMBL" id="CAJHNH020004305">
    <property type="protein sequence ID" value="CAG5130844.1"/>
    <property type="molecule type" value="Genomic_DNA"/>
</dbReference>
<dbReference type="OrthoDB" id="47007at2759"/>
<dbReference type="PANTHER" id="PTHR43975:SF2">
    <property type="entry name" value="EG:BACR7A4.14 PROTEIN-RELATED"/>
    <property type="match status" value="1"/>
</dbReference>
<protein>
    <submittedName>
        <fullName evidence="3">Uncharacterized protein</fullName>
    </submittedName>
</protein>